<accession>A0ABQ0DZY4</accession>
<dbReference type="RefSeq" id="WP_411914837.1">
    <property type="nucleotide sequence ID" value="NZ_BAAFSF010000001.1"/>
</dbReference>
<feature type="domain" description="Bacterial repeat" evidence="1">
    <location>
        <begin position="1316"/>
        <end position="1377"/>
    </location>
</feature>
<feature type="domain" description="Bacterial repeat" evidence="1">
    <location>
        <begin position="54"/>
        <end position="94"/>
    </location>
</feature>
<dbReference type="Proteomes" id="UP001628220">
    <property type="component" value="Unassembled WGS sequence"/>
</dbReference>
<feature type="domain" description="Bacterial repeat" evidence="1">
    <location>
        <begin position="1046"/>
        <end position="1131"/>
    </location>
</feature>
<evidence type="ECO:0000313" key="2">
    <source>
        <dbReference type="EMBL" id="GAB1251019.1"/>
    </source>
</evidence>
<sequence length="1668" mass="182399">MTKRILHPIVFALLLLLGGWGSKASGQSSEATYAVRYTLPKGVSDLRCVTYLPSEGKVVVTSGRKLPVGAQLTFTATVEAGYEIDHWTVNGKLAQHEPEAYGGAKMMEMEMPGEDINVVIVMKEPKTATDECRVRLTPSTPDGGMLSAYYLERNPFTGDEEEIHIDDGDRVPKFTTLKVTAVPNSGYTIGQWYQDGVAIEGSKGMKSVSVVVRGNTEIKVDFESSGQSFEGVVFTFQEDAPKGTITAYYEDDNFNHKAFHSGDKVPMGKMAYFTATPKAGYEFDYWTLNGEKGSRYLMVVDEHTCKLTAKEDDTIGAVFKQTTPAGHKITLTAGEGGTIQCLLSTGSEVQSGSTVDDGVALRFNARPMSGYKTDQWTINGEPFAKGKGRNTITQKADKDLNVEVSFLKDIELYTVEYVAEEGGTIKSATYYDRTSYNYVAFQSGKELPKDSEINIEVEPKAGYVVDLWYLNDQPIDASKGKTSQTITIRENSKIRITFTTKPKQTVTYTASTGGTIQGTLLGTAFDSGSKLDEGSYIIFTATPDEGYEVDQWRIDGEIITRYAGKKEIQERLGNKPLKVEVSFKKLPVTFPVVFTAGEGGTIVATVAEGSAQKSISSGDAIVQYSRVTFTAKPKSGYLVDQWTVNDQPQQFFAGKPELTRSVREALKVHVTFKEDKPAKLCTINYTKENEWGTLVAYYDTQSSGRINVKPGDKVEEGYMITFLATPKEGYTIDHWTYNGTKTPTVKPEMLTVTAKEDMTVAVVCNKAKLCTVTFDAVNEGGKMTASYLKDEGFNGYKDVYITSGEQVPAGTEVTFVVTLTEGYTLEYWLVNNTKKECDRYNPLRLRELVINEDTEVKAVYKAPQKPQYSVTYTAGEGGRIVGLSGDAKSKVDSGSKVDKGTMVRLIAIADTDKGYMIDQWTINGEVKPEYTGKVFIIIPINTDTKISVSFKKQNKYKVFFTSDNEWGKLTAKYSQRGFIDVESGQELKEGTIVYFSASVKDGYEIDSWTCNGNPIKDSTPKGAKITLKTDSRIEVQYHKLIVKHAVTFTAGEGGAIAATVGTEAKAIQSKDQVEQGAVITFTATAQEGYELDQWKVNGKPAVAGADTKIEGNKLIVTLGNQDLTVEVTFKKVIVTYEVTYSAGEGGDIIGANYNGRTIIPSGSKVNENDYMRFTAKPNTAQDYKVDQWIVNGQVQSQLTGRPFINWQIKTKTNVKVTFRKEQMYEVDYKPDNEWGTIEAYYYDGGRKVTVEPKAKVKEGTFVEFQATVKDGYVLDGWTNNGQEIPVADIETLKASLTLRADAVIDVKYHKLVVKHVVTFTAGEGGTIAATVGAEAKAIQSKDQVEQGAVITFTATAKEGYELDQWMVNGKPAVAGADTKIEGNKLIVTLGNLDLTVEVTFKKLIVKHAVTFTAGEGGTIAATAGAEAKAIESKDQVEQGTVITFTATPQEDYELDQWMVNGKPAVAGADTKIEGNKLIITLGNQDLTVKVTFKKLIVKHVVTFTAGEGGTIAATVGADAKAIQSKDQVEQGAIITFTATAKEGYELDQWMVNGKPAIAGADTKIEGNKLIVTLGGRDLTVEVTFRKVNAITQISEAELAVYPNPFAERIVITIPAELIGQTAYLTSMQGAVVLQMTLEQTENVIYTDALSHGTYLLRVGSQSQLLIKE</sequence>
<proteinExistence type="predicted"/>
<feature type="domain" description="Bacterial repeat" evidence="1">
    <location>
        <begin position="505"/>
        <end position="558"/>
    </location>
</feature>
<comment type="caution">
    <text evidence="2">The sequence shown here is derived from an EMBL/GenBank/DDBJ whole genome shotgun (WGS) entry which is preliminary data.</text>
</comment>
<feature type="domain" description="Bacterial repeat" evidence="1">
    <location>
        <begin position="1248"/>
        <end position="1303"/>
    </location>
</feature>
<feature type="domain" description="Bacterial repeat" evidence="1">
    <location>
        <begin position="1500"/>
        <end position="1561"/>
    </location>
</feature>
<dbReference type="Pfam" id="PF18998">
    <property type="entry name" value="Flg_new_2"/>
    <property type="match status" value="13"/>
</dbReference>
<evidence type="ECO:0000259" key="1">
    <source>
        <dbReference type="Pfam" id="PF18998"/>
    </source>
</evidence>
<name>A0ABQ0DZY4_9PORP</name>
<dbReference type="InterPro" id="IPR026444">
    <property type="entry name" value="Secre_tail"/>
</dbReference>
<protein>
    <recommendedName>
        <fullName evidence="1">Bacterial repeat domain-containing protein</fullName>
    </recommendedName>
</protein>
<dbReference type="InterPro" id="IPR044060">
    <property type="entry name" value="Bacterial_rp_domain"/>
</dbReference>
<feature type="domain" description="Bacterial repeat" evidence="1">
    <location>
        <begin position="1409"/>
        <end position="1494"/>
    </location>
</feature>
<dbReference type="NCBIfam" id="TIGR04183">
    <property type="entry name" value="Por_Secre_tail"/>
    <property type="match status" value="1"/>
</dbReference>
<feature type="domain" description="Bacterial repeat" evidence="1">
    <location>
        <begin position="868"/>
        <end position="953"/>
    </location>
</feature>
<keyword evidence="3" id="KW-1185">Reference proteome</keyword>
<feature type="domain" description="Bacterial repeat" evidence="1">
    <location>
        <begin position="700"/>
        <end position="760"/>
    </location>
</feature>
<organism evidence="2 3">
    <name type="scientific">Porphyromonas miyakawae</name>
    <dbReference type="NCBI Taxonomy" id="3137470"/>
    <lineage>
        <taxon>Bacteria</taxon>
        <taxon>Pseudomonadati</taxon>
        <taxon>Bacteroidota</taxon>
        <taxon>Bacteroidia</taxon>
        <taxon>Bacteroidales</taxon>
        <taxon>Porphyromonadaceae</taxon>
        <taxon>Porphyromonas</taxon>
    </lineage>
</organism>
<feature type="domain" description="Bacterial repeat" evidence="1">
    <location>
        <begin position="175"/>
        <end position="224"/>
    </location>
</feature>
<feature type="domain" description="Bacterial repeat" evidence="1">
    <location>
        <begin position="328"/>
        <end position="385"/>
    </location>
</feature>
<feature type="domain" description="Bacterial repeat" evidence="1">
    <location>
        <begin position="605"/>
        <end position="647"/>
    </location>
</feature>
<feature type="domain" description="Bacterial repeat" evidence="1">
    <location>
        <begin position="261"/>
        <end position="321"/>
    </location>
</feature>
<gene>
    <name evidence="2" type="ORF">Tsumi_01230</name>
</gene>
<evidence type="ECO:0000313" key="3">
    <source>
        <dbReference type="Proteomes" id="UP001628220"/>
    </source>
</evidence>
<dbReference type="EMBL" id="BAAFSF010000001">
    <property type="protein sequence ID" value="GAB1251019.1"/>
    <property type="molecule type" value="Genomic_DNA"/>
</dbReference>
<reference evidence="2 3" key="1">
    <citation type="journal article" date="2025" name="Int. J. Syst. Evol. Microbiol.">
        <title>Desulfovibrio falkowii sp. nov., Porphyromonas miyakawae sp. nov., Mediterraneibacter flintii sp. nov. and Owariibacterium komagatae gen. nov., sp. nov., isolated from human faeces.</title>
        <authorList>
            <person name="Hamaguchi T."/>
            <person name="Ohara M."/>
            <person name="Hisatomi A."/>
            <person name="Sekiguchi K."/>
            <person name="Takeda J.I."/>
            <person name="Ueyama J."/>
            <person name="Ito M."/>
            <person name="Nishiwaki H."/>
            <person name="Ogi T."/>
            <person name="Hirayama M."/>
            <person name="Ohkuma M."/>
            <person name="Sakamoto M."/>
            <person name="Ohno K."/>
        </authorList>
    </citation>
    <scope>NUCLEOTIDE SEQUENCE [LARGE SCALE GENOMIC DNA]</scope>
    <source>
        <strain evidence="2 3">13CB11C</strain>
    </source>
</reference>